<dbReference type="EC" id="4.1.2.14" evidence="5"/>
<comment type="pathway">
    <text evidence="2">Carbohydrate acid metabolism; 2-dehydro-3-deoxy-D-gluconate degradation; D-glyceraldehyde 3-phosphate and pyruvate from 2-dehydro-3-deoxy-D-gluconate: step 2/2.</text>
</comment>
<keyword evidence="11" id="KW-1185">Reference proteome</keyword>
<dbReference type="STRING" id="1317117.ATO7_07697"/>
<sequence>MSLLRIQDVMHGAPVIPVLVVRDLQVAQPLAEALLEGGLPYLEVTLRSDCALAAIEAMAQLPGVVVGAGTVRSAADLLASAQVGAAFAVSPGLPPALLEAPRPIPLLPGVMTPTEVMRASDAGFRALKLFPARAAGGVDALKAFAGPLPDVEFCPTGGVGEDDMARYLALPNVPCVGGSWLAPDDLIARRDWAAITERARRAVAIACGRPAQASHPADPLAGDGGEDPGSALEELR</sequence>
<evidence type="ECO:0000256" key="9">
    <source>
        <dbReference type="SAM" id="MobiDB-lite"/>
    </source>
</evidence>
<dbReference type="Proteomes" id="UP000192342">
    <property type="component" value="Unassembled WGS sequence"/>
</dbReference>
<dbReference type="InterPro" id="IPR031338">
    <property type="entry name" value="KDPG/KHG_AS_2"/>
</dbReference>
<dbReference type="PROSITE" id="PS00159">
    <property type="entry name" value="ALDOLASE_KDPG_KHG_1"/>
    <property type="match status" value="1"/>
</dbReference>
<evidence type="ECO:0000256" key="3">
    <source>
        <dbReference type="ARBA" id="ARBA00006906"/>
    </source>
</evidence>
<comment type="similarity">
    <text evidence="3">Belongs to the KHG/KDPG aldolase family.</text>
</comment>
<keyword evidence="6" id="KW-0456">Lyase</keyword>
<evidence type="ECO:0000256" key="7">
    <source>
        <dbReference type="ARBA" id="ARBA00023270"/>
    </source>
</evidence>
<dbReference type="InterPro" id="IPR000887">
    <property type="entry name" value="Aldlse_KDPG_KHG"/>
</dbReference>
<evidence type="ECO:0000256" key="1">
    <source>
        <dbReference type="ARBA" id="ARBA00000654"/>
    </source>
</evidence>
<dbReference type="PANTHER" id="PTHR30246:SF1">
    <property type="entry name" value="2-DEHYDRO-3-DEOXY-6-PHOSPHOGALACTONATE ALDOLASE-RELATED"/>
    <property type="match status" value="1"/>
</dbReference>
<comment type="catalytic activity">
    <reaction evidence="1">
        <text>2-dehydro-3-deoxy-6-phospho-D-gluconate = D-glyceraldehyde 3-phosphate + pyruvate</text>
        <dbReference type="Rhea" id="RHEA:17089"/>
        <dbReference type="ChEBI" id="CHEBI:15361"/>
        <dbReference type="ChEBI" id="CHEBI:57569"/>
        <dbReference type="ChEBI" id="CHEBI:59776"/>
        <dbReference type="EC" id="4.1.2.14"/>
    </reaction>
</comment>
<evidence type="ECO:0000256" key="8">
    <source>
        <dbReference type="ARBA" id="ARBA00023277"/>
    </source>
</evidence>
<dbReference type="AlphaFoldDB" id="A0A1Y1SD12"/>
<dbReference type="EMBL" id="AQQV01000002">
    <property type="protein sequence ID" value="ORE86905.1"/>
    <property type="molecule type" value="Genomic_DNA"/>
</dbReference>
<evidence type="ECO:0000256" key="4">
    <source>
        <dbReference type="ARBA" id="ARBA00011233"/>
    </source>
</evidence>
<name>A0A1Y1SD12_9GAMM</name>
<reference evidence="10 11" key="1">
    <citation type="submission" date="2013-04" db="EMBL/GenBank/DDBJ databases">
        <title>Oceanococcus atlanticus 22II-S10r2 Genome Sequencing.</title>
        <authorList>
            <person name="Lai Q."/>
            <person name="Li G."/>
            <person name="Shao Z."/>
        </authorList>
    </citation>
    <scope>NUCLEOTIDE SEQUENCE [LARGE SCALE GENOMIC DNA]</scope>
    <source>
        <strain evidence="10 11">22II-S10r2</strain>
    </source>
</reference>
<gene>
    <name evidence="10" type="ORF">ATO7_07697</name>
</gene>
<feature type="region of interest" description="Disordered" evidence="9">
    <location>
        <begin position="209"/>
        <end position="236"/>
    </location>
</feature>
<keyword evidence="8" id="KW-0119">Carbohydrate metabolism</keyword>
<evidence type="ECO:0000313" key="11">
    <source>
        <dbReference type="Proteomes" id="UP000192342"/>
    </source>
</evidence>
<dbReference type="GO" id="GO:0008675">
    <property type="term" value="F:2-dehydro-3-deoxy-phosphogluconate aldolase activity"/>
    <property type="evidence" value="ECO:0007669"/>
    <property type="project" value="UniProtKB-EC"/>
</dbReference>
<comment type="caution">
    <text evidence="10">The sequence shown here is derived from an EMBL/GenBank/DDBJ whole genome shotgun (WGS) entry which is preliminary data.</text>
</comment>
<accession>A0A1Y1SD12</accession>
<dbReference type="RefSeq" id="WP_206044842.1">
    <property type="nucleotide sequence ID" value="NZ_AQQV01000002.1"/>
</dbReference>
<evidence type="ECO:0000313" key="10">
    <source>
        <dbReference type="EMBL" id="ORE86905.1"/>
    </source>
</evidence>
<dbReference type="NCBIfam" id="TIGR01182">
    <property type="entry name" value="eda"/>
    <property type="match status" value="1"/>
</dbReference>
<dbReference type="PROSITE" id="PS00160">
    <property type="entry name" value="ALDOLASE_KDPG_KHG_2"/>
    <property type="match status" value="1"/>
</dbReference>
<protein>
    <recommendedName>
        <fullName evidence="5">2-dehydro-3-deoxy-phosphogluconate aldolase</fullName>
        <ecNumber evidence="5">4.1.2.14</ecNumber>
    </recommendedName>
</protein>
<dbReference type="PANTHER" id="PTHR30246">
    <property type="entry name" value="2-KETO-3-DEOXY-6-PHOSPHOGLUCONATE ALDOLASE"/>
    <property type="match status" value="1"/>
</dbReference>
<dbReference type="InterPro" id="IPR013785">
    <property type="entry name" value="Aldolase_TIM"/>
</dbReference>
<dbReference type="CDD" id="cd00452">
    <property type="entry name" value="KDPG_aldolase"/>
    <property type="match status" value="1"/>
</dbReference>
<keyword evidence="7" id="KW-0704">Schiff base</keyword>
<comment type="subunit">
    <text evidence="4">Homotrimer.</text>
</comment>
<evidence type="ECO:0000256" key="5">
    <source>
        <dbReference type="ARBA" id="ARBA00013063"/>
    </source>
</evidence>
<dbReference type="SUPFAM" id="SSF51569">
    <property type="entry name" value="Aldolase"/>
    <property type="match status" value="1"/>
</dbReference>
<dbReference type="Gene3D" id="3.20.20.70">
    <property type="entry name" value="Aldolase class I"/>
    <property type="match status" value="1"/>
</dbReference>
<dbReference type="InterPro" id="IPR031337">
    <property type="entry name" value="KDPG/KHG_AS_1"/>
</dbReference>
<evidence type="ECO:0000256" key="6">
    <source>
        <dbReference type="ARBA" id="ARBA00023239"/>
    </source>
</evidence>
<proteinExistence type="inferred from homology"/>
<dbReference type="Pfam" id="PF01081">
    <property type="entry name" value="Aldolase"/>
    <property type="match status" value="1"/>
</dbReference>
<organism evidence="10 11">
    <name type="scientific">Oceanococcus atlanticus</name>
    <dbReference type="NCBI Taxonomy" id="1317117"/>
    <lineage>
        <taxon>Bacteria</taxon>
        <taxon>Pseudomonadati</taxon>
        <taxon>Pseudomonadota</taxon>
        <taxon>Gammaproteobacteria</taxon>
        <taxon>Chromatiales</taxon>
        <taxon>Oceanococcaceae</taxon>
        <taxon>Oceanococcus</taxon>
    </lineage>
</organism>
<evidence type="ECO:0000256" key="2">
    <source>
        <dbReference type="ARBA" id="ARBA00004736"/>
    </source>
</evidence>